<feature type="compositionally biased region" description="Pro residues" evidence="1">
    <location>
        <begin position="128"/>
        <end position="140"/>
    </location>
</feature>
<evidence type="ECO:0000313" key="2">
    <source>
        <dbReference type="EMBL" id="KAK0740705.1"/>
    </source>
</evidence>
<dbReference type="AlphaFoldDB" id="A0AA40EK55"/>
<feature type="compositionally biased region" description="Basic and acidic residues" evidence="1">
    <location>
        <begin position="109"/>
        <end position="119"/>
    </location>
</feature>
<organism evidence="2 3">
    <name type="scientific">Schizothecium vesticola</name>
    <dbReference type="NCBI Taxonomy" id="314040"/>
    <lineage>
        <taxon>Eukaryota</taxon>
        <taxon>Fungi</taxon>
        <taxon>Dikarya</taxon>
        <taxon>Ascomycota</taxon>
        <taxon>Pezizomycotina</taxon>
        <taxon>Sordariomycetes</taxon>
        <taxon>Sordariomycetidae</taxon>
        <taxon>Sordariales</taxon>
        <taxon>Schizotheciaceae</taxon>
        <taxon>Schizothecium</taxon>
    </lineage>
</organism>
<accession>A0AA40EK55</accession>
<dbReference type="Proteomes" id="UP001172155">
    <property type="component" value="Unassembled WGS sequence"/>
</dbReference>
<comment type="caution">
    <text evidence="2">The sequence shown here is derived from an EMBL/GenBank/DDBJ whole genome shotgun (WGS) entry which is preliminary data.</text>
</comment>
<feature type="compositionally biased region" description="Basic and acidic residues" evidence="1">
    <location>
        <begin position="68"/>
        <end position="78"/>
    </location>
</feature>
<reference evidence="2" key="1">
    <citation type="submission" date="2023-06" db="EMBL/GenBank/DDBJ databases">
        <title>Genome-scale phylogeny and comparative genomics of the fungal order Sordariales.</title>
        <authorList>
            <consortium name="Lawrence Berkeley National Laboratory"/>
            <person name="Hensen N."/>
            <person name="Bonometti L."/>
            <person name="Westerberg I."/>
            <person name="Brannstrom I.O."/>
            <person name="Guillou S."/>
            <person name="Cros-Aarteil S."/>
            <person name="Calhoun S."/>
            <person name="Haridas S."/>
            <person name="Kuo A."/>
            <person name="Mondo S."/>
            <person name="Pangilinan J."/>
            <person name="Riley R."/>
            <person name="LaButti K."/>
            <person name="Andreopoulos B."/>
            <person name="Lipzen A."/>
            <person name="Chen C."/>
            <person name="Yanf M."/>
            <person name="Daum C."/>
            <person name="Ng V."/>
            <person name="Clum A."/>
            <person name="Steindorff A."/>
            <person name="Ohm R."/>
            <person name="Martin F."/>
            <person name="Silar P."/>
            <person name="Natvig D."/>
            <person name="Lalanne C."/>
            <person name="Gautier V."/>
            <person name="Ament-velasquez S.L."/>
            <person name="Kruys A."/>
            <person name="Hutchinson M.I."/>
            <person name="Powell A.J."/>
            <person name="Barry K."/>
            <person name="Miller A.N."/>
            <person name="Grigoriev I.V."/>
            <person name="Debuchy R."/>
            <person name="Gladieux P."/>
            <person name="Thoren M.H."/>
            <person name="Johannesson H."/>
        </authorList>
    </citation>
    <scope>NUCLEOTIDE SEQUENCE</scope>
    <source>
        <strain evidence="2">SMH3187-1</strain>
    </source>
</reference>
<protein>
    <submittedName>
        <fullName evidence="2">Uncharacterized protein</fullName>
    </submittedName>
</protein>
<sequence length="199" mass="22165">MQHPCAEYKTSSHSPIVALANCNLNERPGRLIRRSWGLPTRLNHGSTPACGNCWRTWTKKSPWPIENDQGRRRVDARKTCAKNWTTRGPESGSGHSEPSSEPPPTEPTTTRESKRHLEGARFLSICDPQPPLEPPSPPTDDQPTSQPKEVKWTATNKTQLQALSKTRPDWPPRLVLRCGGGHLVGETGELIAEWVGWVS</sequence>
<dbReference type="EMBL" id="JAUKUD010000006">
    <property type="protein sequence ID" value="KAK0740705.1"/>
    <property type="molecule type" value="Genomic_DNA"/>
</dbReference>
<evidence type="ECO:0000313" key="3">
    <source>
        <dbReference type="Proteomes" id="UP001172155"/>
    </source>
</evidence>
<gene>
    <name evidence="2" type="ORF">B0T18DRAFT_214581</name>
</gene>
<feature type="region of interest" description="Disordered" evidence="1">
    <location>
        <begin position="61"/>
        <end position="151"/>
    </location>
</feature>
<name>A0AA40EK55_9PEZI</name>
<feature type="compositionally biased region" description="Low complexity" evidence="1">
    <location>
        <begin position="88"/>
        <end position="99"/>
    </location>
</feature>
<evidence type="ECO:0000256" key="1">
    <source>
        <dbReference type="SAM" id="MobiDB-lite"/>
    </source>
</evidence>
<proteinExistence type="predicted"/>
<keyword evidence="3" id="KW-1185">Reference proteome</keyword>